<dbReference type="Proteomes" id="UP001596060">
    <property type="component" value="Unassembled WGS sequence"/>
</dbReference>
<proteinExistence type="predicted"/>
<sequence length="99" mass="10805">MRHHYLRTEPAASSAHWAVGRCATPTEPVLIQIGDAKGGQARTSNTTSEAIAFAQQLRSVLQFADRIPISLTENGETVRIVLHREDGLELADAIEAITR</sequence>
<accession>A0ABW0P554</accession>
<comment type="caution">
    <text evidence="1">The sequence shown here is derived from an EMBL/GenBank/DDBJ whole genome shotgun (WGS) entry which is preliminary data.</text>
</comment>
<gene>
    <name evidence="1" type="ORF">ACFPN9_20210</name>
</gene>
<dbReference type="RefSeq" id="WP_068308008.1">
    <property type="nucleotide sequence ID" value="NZ_JBHSLU010000063.1"/>
</dbReference>
<keyword evidence="2" id="KW-1185">Reference proteome</keyword>
<protein>
    <submittedName>
        <fullName evidence="1">Uncharacterized protein</fullName>
    </submittedName>
</protein>
<organism evidence="1 2">
    <name type="scientific">Bosea massiliensis</name>
    <dbReference type="NCBI Taxonomy" id="151419"/>
    <lineage>
        <taxon>Bacteria</taxon>
        <taxon>Pseudomonadati</taxon>
        <taxon>Pseudomonadota</taxon>
        <taxon>Alphaproteobacteria</taxon>
        <taxon>Hyphomicrobiales</taxon>
        <taxon>Boseaceae</taxon>
        <taxon>Bosea</taxon>
    </lineage>
</organism>
<dbReference type="EMBL" id="JBHSLU010000063">
    <property type="protein sequence ID" value="MFC5507570.1"/>
    <property type="molecule type" value="Genomic_DNA"/>
</dbReference>
<evidence type="ECO:0000313" key="1">
    <source>
        <dbReference type="EMBL" id="MFC5507570.1"/>
    </source>
</evidence>
<name>A0ABW0P554_9HYPH</name>
<evidence type="ECO:0000313" key="2">
    <source>
        <dbReference type="Proteomes" id="UP001596060"/>
    </source>
</evidence>
<reference evidence="2" key="1">
    <citation type="journal article" date="2019" name="Int. J. Syst. Evol. Microbiol.">
        <title>The Global Catalogue of Microorganisms (GCM) 10K type strain sequencing project: providing services to taxonomists for standard genome sequencing and annotation.</title>
        <authorList>
            <consortium name="The Broad Institute Genomics Platform"/>
            <consortium name="The Broad Institute Genome Sequencing Center for Infectious Disease"/>
            <person name="Wu L."/>
            <person name="Ma J."/>
        </authorList>
    </citation>
    <scope>NUCLEOTIDE SEQUENCE [LARGE SCALE GENOMIC DNA]</scope>
    <source>
        <strain evidence="2">CCUG 43117</strain>
    </source>
</reference>